<organism evidence="3 4">
    <name type="scientific">Velocimicrobium porci</name>
    <dbReference type="NCBI Taxonomy" id="2606634"/>
    <lineage>
        <taxon>Bacteria</taxon>
        <taxon>Bacillati</taxon>
        <taxon>Bacillota</taxon>
        <taxon>Clostridia</taxon>
        <taxon>Lachnospirales</taxon>
        <taxon>Lachnospiraceae</taxon>
        <taxon>Velocimicrobium</taxon>
    </lineage>
</organism>
<feature type="signal peptide" evidence="2">
    <location>
        <begin position="1"/>
        <end position="31"/>
    </location>
</feature>
<keyword evidence="4" id="KW-1185">Reference proteome</keyword>
<dbReference type="EMBL" id="VUMT01000007">
    <property type="protein sequence ID" value="MSS63499.1"/>
    <property type="molecule type" value="Genomic_DNA"/>
</dbReference>
<evidence type="ECO:0000313" key="3">
    <source>
        <dbReference type="EMBL" id="MSS63499.1"/>
    </source>
</evidence>
<feature type="compositionally biased region" description="Basic and acidic residues" evidence="1">
    <location>
        <begin position="1689"/>
        <end position="1712"/>
    </location>
</feature>
<evidence type="ECO:0008006" key="5">
    <source>
        <dbReference type="Google" id="ProtNLM"/>
    </source>
</evidence>
<comment type="caution">
    <text evidence="3">The sequence shown here is derived from an EMBL/GenBank/DDBJ whole genome shotgun (WGS) entry which is preliminary data.</text>
</comment>
<keyword evidence="2" id="KW-0732">Signal</keyword>
<dbReference type="InterPro" id="IPR016195">
    <property type="entry name" value="Pol/histidinol_Pase-like"/>
</dbReference>
<feature type="chain" id="PRO_5027053423" description="Polymerase/histidinol phosphatase N-terminal domain-containing protein" evidence="2">
    <location>
        <begin position="32"/>
        <end position="1905"/>
    </location>
</feature>
<reference evidence="3 4" key="1">
    <citation type="submission" date="2019-08" db="EMBL/GenBank/DDBJ databases">
        <title>In-depth cultivation of the pig gut microbiome towards novel bacterial diversity and tailored functional studies.</title>
        <authorList>
            <person name="Wylensek D."/>
            <person name="Hitch T.C.A."/>
            <person name="Clavel T."/>
        </authorList>
    </citation>
    <scope>NUCLEOTIDE SEQUENCE [LARGE SCALE GENOMIC DNA]</scope>
    <source>
        <strain evidence="3 4">WCA-693-APC-MOT-I</strain>
    </source>
</reference>
<evidence type="ECO:0000256" key="2">
    <source>
        <dbReference type="SAM" id="SignalP"/>
    </source>
</evidence>
<dbReference type="RefSeq" id="WP_154518872.1">
    <property type="nucleotide sequence ID" value="NZ_VUMT01000007.1"/>
</dbReference>
<dbReference type="SUPFAM" id="SSF89550">
    <property type="entry name" value="PHP domain-like"/>
    <property type="match status" value="1"/>
</dbReference>
<accession>A0A6L5XY12</accession>
<dbReference type="Gene3D" id="3.20.20.140">
    <property type="entry name" value="Metal-dependent hydrolases"/>
    <property type="match status" value="1"/>
</dbReference>
<dbReference type="SUPFAM" id="SSF69360">
    <property type="entry name" value="Cell wall binding repeat"/>
    <property type="match status" value="1"/>
</dbReference>
<evidence type="ECO:0000256" key="1">
    <source>
        <dbReference type="SAM" id="MobiDB-lite"/>
    </source>
</evidence>
<protein>
    <recommendedName>
        <fullName evidence="5">Polymerase/histidinol phosphatase N-terminal domain-containing protein</fullName>
    </recommendedName>
</protein>
<feature type="region of interest" description="Disordered" evidence="1">
    <location>
        <begin position="1675"/>
        <end position="1712"/>
    </location>
</feature>
<evidence type="ECO:0000313" key="4">
    <source>
        <dbReference type="Proteomes" id="UP000482209"/>
    </source>
</evidence>
<dbReference type="Proteomes" id="UP000482209">
    <property type="component" value="Unassembled WGS sequence"/>
</dbReference>
<proteinExistence type="predicted"/>
<name>A0A6L5XY12_9FIRM</name>
<dbReference type="Gene3D" id="2.10.270.10">
    <property type="entry name" value="Cholin Binding"/>
    <property type="match status" value="2"/>
</dbReference>
<sequence>MRFKSKRFWSMLMCIVMVITMIPVYPKTVQAAVTADVTAITDIANLESGDYIMVNDNNFAVGNYDNGYLLSKEISEVTNDTLVGLGEAYIWHVTKNGSNIKLQDVNEITIKSKNLDNKGKPVNGVEEDKTGVFEFQAETTDNGTGIRISSEANQVVLAQNTQDTTKRFRCFKQGTVNGNAAGYPSTFKFYKITNTNTPAPAASVENGVVKEGQEVYLSPKDNDENTSILYKQVDGYNAEQPAKDTFTQYVSGSAIKVEKNCTIFAYAKKDGFDDSKIVAFKYSLNQELEGGTYFIYHNASKSVMKYLLEKGAAGGVAGVLGSDGKITFGSDTNNGNGAAVYDITKQGDGSYVISCGDKYLTSDSSSLWLADTATDTENAGSYWEIEYTPDFGGGYTIKNKTVTFGGKPLYLEYYKGFKIYSMKQLSADFVLKFADASGIQHDNGYVGTRPVQVDKPIAKGKYFIYSKKAEGVMKYEVTGGKAGAVKAAVGEDNVPVFASDTKNGEGSGYYYIEEVAGQKDVYTIKCGNDYLSADKDKNLYLTDTPVETSSNGSYWEVKYRQEFDAYTIKSTTVSSLYLEYYPSNGFCLYGLNGDLTDIYTFNFLSAENIKDDDNDGYLGKKPETPVAPVGGKSYVIYNESGSAVFGPQARIDEGDKRSLDQAKAAKQEDGTLKVANGGLIFNVTEKNGLYRFENNGKYLASNSEEELFLIAPGEDKYDEGMTEWKLDAGLGGFVINNNKAKWNSAVICVEYFSGGFAGYSYKATSPEIFQFNFYEQEDTYGIGYVIAPEVIFNTKDDANLGLDYRMKFTLDDLGEIQTVKATVTFEDGTNKNYDVTREDYNGEFTIPKKDLNGHTSFTAKVDVTSKQTETVTVPYSGTKKVMIQDEPVVVAVSPSANAETGENKRPNIEITYANIGENAKAQLNLNGEEVALKQNVADNKYVYTPTTDLYDGKCTATVTITRADKKSVVKTWSFYIGSAGVHPYFGQIHAHTAEYSDGSGTLAQAYEYAMNKAKDTDYLIVTDHSNYFDTTATSVKDSIYDDASSSLTKSEKNPSLNKWQEAKATAKQYDEMDKDFVAGYGYEMTWSGGPGHINVFNSKGIVSRNNAELNDKKNNAGMFAFYDLVVDANKKGATATGNGTISAQFNHPGPTFGTFDDFAGYTPERDEIMNLIEVGNGDGAVGSTAYFPSYQYYDMCLSMGWHVAPTNGQDNHKGGWGDINTMRTVVLADSFTEDGIYEAMNARHVYSTEDQNLSVIYHLGDTLQGGIIDDYNNDKVSISVTVSDKDVEKVGTVYVIGENGKELYKSDYIDGNTADLSFDLDNTSAYYYVKVVQGDGDIAVTAPVWVSEVNKEKVTADVTVDGEGYPVEKQNATLNITLANKEEEAISVNSYKVTVDGNEVANKEVAQKVEAGETWKDTMTWKPENYGEHEVIVTYIVTVGGEQKTITKKKGIYVAGEDYNKVVSVKTAKAGKENEEFTIEGYVTANASGYDKNTAFFDCIYVQDGTAGINVFPVSGNYQVGQKVKLHGGITYYNGEMELNVSPDTYGGYVEITDKTISKVEPKNVSCAEAMSDENIGLLMKVTGTVTRVHEVSGTIDRIYVTDNNGKTACVYINGYIWNSISKDSNFGKAGKAVKVGDKITAVGLGSVDVDELGEVEYLHRLRVRDRAEIEFINSSGSDSFPNLDEKEEEKKPEDSKPTEQPEDTKSEIPKKLKDVKTTISTKAVTNVTEKDGFYYNKDGKKVTNAIVTTKEGTRYILDKSGEKIVASMITAKNGTKYITDNAGAVVTGTIVVANSKRYYTTKSTGKVVTDQIITVKNNKYVATKSGAFVQGKIVTKDKAKYYCTKGTGKVVVNKVFKFNKKTYVATKSGKLACSKWITMGEKQYYCDKNGVVTKTRDKAKSKTK</sequence>
<gene>
    <name evidence="3" type="ORF">FYJ58_06355</name>
</gene>